<gene>
    <name evidence="1" type="ORF">TSPGSL018_23497</name>
</gene>
<dbReference type="EMBL" id="GBEZ01010370">
    <property type="protein sequence ID" value="JAC75298.1"/>
    <property type="molecule type" value="Transcribed_RNA"/>
</dbReference>
<accession>A0A061RTJ4</accession>
<reference evidence="1" key="1">
    <citation type="submission" date="2014-05" db="EMBL/GenBank/DDBJ databases">
        <title>The transcriptome of the halophilic microalga Tetraselmis sp. GSL018 isolated from the Great Salt Lake, Utah.</title>
        <authorList>
            <person name="Jinkerson R.E."/>
            <person name="D'Adamo S."/>
            <person name="Posewitz M.C."/>
        </authorList>
    </citation>
    <scope>NUCLEOTIDE SEQUENCE</scope>
    <source>
        <strain evidence="1">GSL018</strain>
    </source>
</reference>
<organism evidence="1">
    <name type="scientific">Tetraselmis sp. GSL018</name>
    <dbReference type="NCBI Taxonomy" id="582737"/>
    <lineage>
        <taxon>Eukaryota</taxon>
        <taxon>Viridiplantae</taxon>
        <taxon>Chlorophyta</taxon>
        <taxon>core chlorophytes</taxon>
        <taxon>Chlorodendrophyceae</taxon>
        <taxon>Chlorodendrales</taxon>
        <taxon>Chlorodendraceae</taxon>
        <taxon>Tetraselmis</taxon>
    </lineage>
</organism>
<feature type="non-terminal residue" evidence="1">
    <location>
        <position position="94"/>
    </location>
</feature>
<name>A0A061RTJ4_9CHLO</name>
<protein>
    <submittedName>
        <fullName evidence="1">Uncharacterized protein</fullName>
    </submittedName>
</protein>
<sequence length="94" mass="10417">GLSSAGVPAHPVQIVRLSRQEGWATKLFSNISVQLNAFTSKRENGGEHSSMKGLGWLVIGRSGLNAVWRGRRDIGFWDVDFAFCSSLRRMGKRL</sequence>
<evidence type="ECO:0000313" key="1">
    <source>
        <dbReference type="EMBL" id="JAC75298.1"/>
    </source>
</evidence>
<proteinExistence type="predicted"/>
<dbReference type="AlphaFoldDB" id="A0A061RTJ4"/>
<feature type="non-terminal residue" evidence="1">
    <location>
        <position position="1"/>
    </location>
</feature>